<feature type="compositionally biased region" description="Basic and acidic residues" evidence="6">
    <location>
        <begin position="718"/>
        <end position="727"/>
    </location>
</feature>
<evidence type="ECO:0000256" key="1">
    <source>
        <dbReference type="ARBA" id="ARBA00004114"/>
    </source>
</evidence>
<feature type="region of interest" description="Disordered" evidence="6">
    <location>
        <begin position="693"/>
        <end position="737"/>
    </location>
</feature>
<keyword evidence="5" id="KW-0175">Coiled coil</keyword>
<dbReference type="PANTHER" id="PTHR20544:SF2">
    <property type="entry name" value="TESTIS SPECIFIC 10"/>
    <property type="match status" value="1"/>
</dbReference>
<gene>
    <name evidence="7" type="ORF">QQF64_000661</name>
</gene>
<proteinExistence type="inferred from homology"/>
<feature type="coiled-coil region" evidence="5">
    <location>
        <begin position="74"/>
        <end position="593"/>
    </location>
</feature>
<evidence type="ECO:0008006" key="9">
    <source>
        <dbReference type="Google" id="ProtNLM"/>
    </source>
</evidence>
<dbReference type="Proteomes" id="UP001558613">
    <property type="component" value="Unassembled WGS sequence"/>
</dbReference>
<comment type="similarity">
    <text evidence="4">Belongs to the CEP135/TSGA10 family.</text>
</comment>
<feature type="region of interest" description="Disordered" evidence="6">
    <location>
        <begin position="45"/>
        <end position="68"/>
    </location>
</feature>
<comment type="caution">
    <text evidence="7">The sequence shown here is derived from an EMBL/GenBank/DDBJ whole genome shotgun (WGS) entry which is preliminary data.</text>
</comment>
<feature type="coiled-coil region" evidence="5">
    <location>
        <begin position="643"/>
        <end position="670"/>
    </location>
</feature>
<evidence type="ECO:0000256" key="5">
    <source>
        <dbReference type="SAM" id="Coils"/>
    </source>
</evidence>
<evidence type="ECO:0000256" key="3">
    <source>
        <dbReference type="ARBA" id="ARBA00023212"/>
    </source>
</evidence>
<accession>A0ABR3NYT9</accession>
<name>A0ABR3NYT9_9TELE</name>
<evidence type="ECO:0000256" key="6">
    <source>
        <dbReference type="SAM" id="MobiDB-lite"/>
    </source>
</evidence>
<protein>
    <recommendedName>
        <fullName evidence="9">Testis specific, 10</fullName>
    </recommendedName>
</protein>
<dbReference type="PANTHER" id="PTHR20544">
    <property type="entry name" value="CENTROSOMAL PROTEIN CEP135"/>
    <property type="match status" value="1"/>
</dbReference>
<keyword evidence="3" id="KW-0206">Cytoskeleton</keyword>
<evidence type="ECO:0000313" key="7">
    <source>
        <dbReference type="EMBL" id="KAL1281858.1"/>
    </source>
</evidence>
<dbReference type="EMBL" id="JAYMGO010000001">
    <property type="protein sequence ID" value="KAL1281858.1"/>
    <property type="molecule type" value="Genomic_DNA"/>
</dbReference>
<organism evidence="7 8">
    <name type="scientific">Cirrhinus molitorella</name>
    <name type="common">mud carp</name>
    <dbReference type="NCBI Taxonomy" id="172907"/>
    <lineage>
        <taxon>Eukaryota</taxon>
        <taxon>Metazoa</taxon>
        <taxon>Chordata</taxon>
        <taxon>Craniata</taxon>
        <taxon>Vertebrata</taxon>
        <taxon>Euteleostomi</taxon>
        <taxon>Actinopterygii</taxon>
        <taxon>Neopterygii</taxon>
        <taxon>Teleostei</taxon>
        <taxon>Ostariophysi</taxon>
        <taxon>Cypriniformes</taxon>
        <taxon>Cyprinidae</taxon>
        <taxon>Labeoninae</taxon>
        <taxon>Labeonini</taxon>
        <taxon>Cirrhinus</taxon>
    </lineage>
</organism>
<reference evidence="7 8" key="1">
    <citation type="submission" date="2023-09" db="EMBL/GenBank/DDBJ databases">
        <authorList>
            <person name="Wang M."/>
        </authorList>
    </citation>
    <scope>NUCLEOTIDE SEQUENCE [LARGE SCALE GENOMIC DNA]</scope>
    <source>
        <strain evidence="7">GT-2023</strain>
        <tissue evidence="7">Liver</tissue>
    </source>
</reference>
<evidence type="ECO:0000313" key="8">
    <source>
        <dbReference type="Proteomes" id="UP001558613"/>
    </source>
</evidence>
<evidence type="ECO:0000256" key="2">
    <source>
        <dbReference type="ARBA" id="ARBA00022490"/>
    </source>
</evidence>
<keyword evidence="8" id="KW-1185">Reference proteome</keyword>
<feature type="compositionally biased region" description="Low complexity" evidence="6">
    <location>
        <begin position="694"/>
        <end position="706"/>
    </location>
</feature>
<sequence length="748" mass="86660">MLNVIVTQYIQQVAPETVKTGSESLNFVNLADEAEALRRMLRARRSTSPIKGASTHRSPTRHSPVKGGTYDSELMRVLRERDELQNMLDKHERHLSEIQGNIKVLTAERDKTRMHYQQAQEEIAALRREVMMSKATRGPKSSVTAQSILKRVEAERDEAIVDLNCMTTERDSLRERLKISQETAISERAHLEQRVEDLQAAVLTLEQERGEQKSRHAQMRETMMVLEEEGQVLGRKLNASEEELNRIRNECSSLRLANNQLEISLSENQRRLTSRIGELQNTHERNKMLDEKNDSLLRQVTAMQEEMNTLRCTISELDQHRDSLQEQLEKKTDLLSTANDQLDEKEKTIRSLKLRTDDLETTLIALRETVAGRERELDVLRRKLSDSENEMGTVMKVKDATLQENSQLRDDLSKARLDNQTLQLKLDEANEEIEDLQKKVQIHIADISRTEDLLSAKERECRELQEHRRKVSLQVESWEEQARHAETTVIELRLELHNANLEILRLKERADSLESSLQQALSAERSCTTQLSQLNRKMIHMEEDLRQAQTERTQVQTDLEKTRELCVKLDASKEAVQRELESCRSEIELLQKQLTSERLSAQTLESLLVSSREKELQRQLTSQERQTEIQILKDKLSMADSKVSSQSREMAQLRTRSTQLEANLEMTKRHLATERFERERAVQELHRQGLSAISPVLSSTMRSSSTSHRRSLSPHRSWSPERSHHSTPDPPLVSHYPDRSLTFRDLYD</sequence>
<dbReference type="Gene3D" id="1.20.5.170">
    <property type="match status" value="1"/>
</dbReference>
<comment type="subcellular location">
    <subcellularLocation>
        <location evidence="1">Cytoplasm</location>
        <location evidence="1">Cytoskeleton</location>
        <location evidence="1">Microtubule organizing center</location>
        <location evidence="1">Centrosome</location>
        <location evidence="1">Centriole</location>
    </subcellularLocation>
</comment>
<dbReference type="SUPFAM" id="SSF57997">
    <property type="entry name" value="Tropomyosin"/>
    <property type="match status" value="1"/>
</dbReference>
<keyword evidence="2" id="KW-0963">Cytoplasm</keyword>
<evidence type="ECO:0000256" key="4">
    <source>
        <dbReference type="ARBA" id="ARBA00038123"/>
    </source>
</evidence>
<dbReference type="InterPro" id="IPR051877">
    <property type="entry name" value="Centriole_BasalBody_StrucProt"/>
</dbReference>